<evidence type="ECO:0000256" key="6">
    <source>
        <dbReference type="RuleBase" id="RU000354"/>
    </source>
</evidence>
<accession>A0A7R9MBN5</accession>
<gene>
    <name evidence="8" type="ORF">ONB1V03_LOCUS13771</name>
</gene>
<dbReference type="GO" id="GO:0005615">
    <property type="term" value="C:extracellular space"/>
    <property type="evidence" value="ECO:0007669"/>
    <property type="project" value="TreeGrafter"/>
</dbReference>
<evidence type="ECO:0000256" key="5">
    <source>
        <dbReference type="ARBA" id="ARBA00023157"/>
    </source>
</evidence>
<protein>
    <recommendedName>
        <fullName evidence="7">TGF-beta family profile domain-containing protein</fullName>
    </recommendedName>
</protein>
<feature type="domain" description="TGF-beta family profile" evidence="7">
    <location>
        <begin position="70"/>
        <end position="198"/>
    </location>
</feature>
<keyword evidence="5" id="KW-1015">Disulfide bond</keyword>
<dbReference type="PROSITE" id="PS00250">
    <property type="entry name" value="TGF_BETA_1"/>
    <property type="match status" value="1"/>
</dbReference>
<reference evidence="8" key="1">
    <citation type="submission" date="2020-11" db="EMBL/GenBank/DDBJ databases">
        <authorList>
            <person name="Tran Van P."/>
        </authorList>
    </citation>
    <scope>NUCLEOTIDE SEQUENCE</scope>
</reference>
<keyword evidence="3" id="KW-0964">Secreted</keyword>
<dbReference type="SMART" id="SM00204">
    <property type="entry name" value="TGFB"/>
    <property type="match status" value="1"/>
</dbReference>
<dbReference type="PROSITE" id="PS51362">
    <property type="entry name" value="TGF_BETA_2"/>
    <property type="match status" value="1"/>
</dbReference>
<dbReference type="OrthoDB" id="5987191at2759"/>
<dbReference type="InterPro" id="IPR001839">
    <property type="entry name" value="TGF-b_C"/>
</dbReference>
<evidence type="ECO:0000256" key="4">
    <source>
        <dbReference type="ARBA" id="ARBA00023030"/>
    </source>
</evidence>
<evidence type="ECO:0000256" key="3">
    <source>
        <dbReference type="ARBA" id="ARBA00022525"/>
    </source>
</evidence>
<name>A0A7R9MBN5_9ACAR</name>
<dbReference type="InterPro" id="IPR029034">
    <property type="entry name" value="Cystine-knot_cytokine"/>
</dbReference>
<evidence type="ECO:0000259" key="7">
    <source>
        <dbReference type="PROSITE" id="PS51362"/>
    </source>
</evidence>
<dbReference type="PANTHER" id="PTHR11848">
    <property type="entry name" value="TGF-BETA FAMILY"/>
    <property type="match status" value="1"/>
</dbReference>
<evidence type="ECO:0000313" key="9">
    <source>
        <dbReference type="Proteomes" id="UP000728032"/>
    </source>
</evidence>
<dbReference type="PANTHER" id="PTHR11848:SF308">
    <property type="entry name" value="BMP-LIKE PROTEIN UNC-129"/>
    <property type="match status" value="1"/>
</dbReference>
<evidence type="ECO:0000313" key="8">
    <source>
        <dbReference type="EMBL" id="CAD7657139.1"/>
    </source>
</evidence>
<dbReference type="GO" id="GO:0008083">
    <property type="term" value="F:growth factor activity"/>
    <property type="evidence" value="ECO:0007669"/>
    <property type="project" value="UniProtKB-KW"/>
</dbReference>
<dbReference type="Proteomes" id="UP000728032">
    <property type="component" value="Unassembled WGS sequence"/>
</dbReference>
<dbReference type="Pfam" id="PF00019">
    <property type="entry name" value="TGF_beta"/>
    <property type="match status" value="1"/>
</dbReference>
<comment type="subcellular location">
    <subcellularLocation>
        <location evidence="1">Secreted</location>
    </subcellularLocation>
</comment>
<keyword evidence="9" id="KW-1185">Reference proteome</keyword>
<sequence length="199" mass="21932">MNKQPMIVVFTSDHKQNYSSNKLKEFNSKYDYGFSALNGENSDAIELNEDLNPSPDPSLTATNESFIVSDSVPSNGGTSSPSSYTPNSVCSGRQLSIDFESIGWSSCIISPKGFTTYLCEGKCVNRANPKSSTLSDSSFGSASRLRPYYWTQKGKRSRHADCCFANKFNAMNALFFDDRGNVVLKRFDRLLVQSCGSIS</sequence>
<dbReference type="Gene3D" id="2.10.90.10">
    <property type="entry name" value="Cystine-knot cytokines"/>
    <property type="match status" value="1"/>
</dbReference>
<evidence type="ECO:0000256" key="2">
    <source>
        <dbReference type="ARBA" id="ARBA00006656"/>
    </source>
</evidence>
<dbReference type="GO" id="GO:0005125">
    <property type="term" value="F:cytokine activity"/>
    <property type="evidence" value="ECO:0007669"/>
    <property type="project" value="TreeGrafter"/>
</dbReference>
<dbReference type="SUPFAM" id="SSF57501">
    <property type="entry name" value="Cystine-knot cytokines"/>
    <property type="match status" value="1"/>
</dbReference>
<organism evidence="8">
    <name type="scientific">Oppiella nova</name>
    <dbReference type="NCBI Taxonomy" id="334625"/>
    <lineage>
        <taxon>Eukaryota</taxon>
        <taxon>Metazoa</taxon>
        <taxon>Ecdysozoa</taxon>
        <taxon>Arthropoda</taxon>
        <taxon>Chelicerata</taxon>
        <taxon>Arachnida</taxon>
        <taxon>Acari</taxon>
        <taxon>Acariformes</taxon>
        <taxon>Sarcoptiformes</taxon>
        <taxon>Oribatida</taxon>
        <taxon>Brachypylina</taxon>
        <taxon>Oppioidea</taxon>
        <taxon>Oppiidae</taxon>
        <taxon>Oppiella</taxon>
    </lineage>
</organism>
<feature type="non-terminal residue" evidence="8">
    <location>
        <position position="1"/>
    </location>
</feature>
<dbReference type="EMBL" id="CAJPVJ010012439">
    <property type="protein sequence ID" value="CAG2174325.1"/>
    <property type="molecule type" value="Genomic_DNA"/>
</dbReference>
<comment type="similarity">
    <text evidence="2 6">Belongs to the TGF-beta family.</text>
</comment>
<dbReference type="EMBL" id="OC927264">
    <property type="protein sequence ID" value="CAD7657139.1"/>
    <property type="molecule type" value="Genomic_DNA"/>
</dbReference>
<dbReference type="AlphaFoldDB" id="A0A7R9MBN5"/>
<dbReference type="InterPro" id="IPR017948">
    <property type="entry name" value="TGFb_CS"/>
</dbReference>
<proteinExistence type="inferred from homology"/>
<keyword evidence="4 6" id="KW-0339">Growth factor</keyword>
<evidence type="ECO:0000256" key="1">
    <source>
        <dbReference type="ARBA" id="ARBA00004613"/>
    </source>
</evidence>
<dbReference type="InterPro" id="IPR015615">
    <property type="entry name" value="TGF-beta-rel"/>
</dbReference>